<name>A0AAD7EYA5_9AGAR</name>
<comment type="caution">
    <text evidence="1">The sequence shown here is derived from an EMBL/GenBank/DDBJ whole genome shotgun (WGS) entry which is preliminary data.</text>
</comment>
<accession>A0AAD7EYA5</accession>
<dbReference type="AlphaFoldDB" id="A0AAD7EYA5"/>
<dbReference type="Gene3D" id="3.80.10.10">
    <property type="entry name" value="Ribonuclease Inhibitor"/>
    <property type="match status" value="1"/>
</dbReference>
<protein>
    <submittedName>
        <fullName evidence="1">Uncharacterized protein</fullName>
    </submittedName>
</protein>
<dbReference type="SUPFAM" id="SSF52047">
    <property type="entry name" value="RNI-like"/>
    <property type="match status" value="1"/>
</dbReference>
<dbReference type="Proteomes" id="UP001218218">
    <property type="component" value="Unassembled WGS sequence"/>
</dbReference>
<dbReference type="InterPro" id="IPR032675">
    <property type="entry name" value="LRR_dom_sf"/>
</dbReference>
<evidence type="ECO:0000313" key="1">
    <source>
        <dbReference type="EMBL" id="KAJ7359097.1"/>
    </source>
</evidence>
<reference evidence="1" key="1">
    <citation type="submission" date="2023-03" db="EMBL/GenBank/DDBJ databases">
        <title>Massive genome expansion in bonnet fungi (Mycena s.s.) driven by repeated elements and novel gene families across ecological guilds.</title>
        <authorList>
            <consortium name="Lawrence Berkeley National Laboratory"/>
            <person name="Harder C.B."/>
            <person name="Miyauchi S."/>
            <person name="Viragh M."/>
            <person name="Kuo A."/>
            <person name="Thoen E."/>
            <person name="Andreopoulos B."/>
            <person name="Lu D."/>
            <person name="Skrede I."/>
            <person name="Drula E."/>
            <person name="Henrissat B."/>
            <person name="Morin E."/>
            <person name="Kohler A."/>
            <person name="Barry K."/>
            <person name="LaButti K."/>
            <person name="Morin E."/>
            <person name="Salamov A."/>
            <person name="Lipzen A."/>
            <person name="Mereny Z."/>
            <person name="Hegedus B."/>
            <person name="Baldrian P."/>
            <person name="Stursova M."/>
            <person name="Weitz H."/>
            <person name="Taylor A."/>
            <person name="Grigoriev I.V."/>
            <person name="Nagy L.G."/>
            <person name="Martin F."/>
            <person name="Kauserud H."/>
        </authorList>
    </citation>
    <scope>NUCLEOTIDE SEQUENCE</scope>
    <source>
        <strain evidence="1">CBHHK002</strain>
    </source>
</reference>
<evidence type="ECO:0000313" key="2">
    <source>
        <dbReference type="Proteomes" id="UP001218218"/>
    </source>
</evidence>
<organism evidence="1 2">
    <name type="scientific">Mycena albidolilacea</name>
    <dbReference type="NCBI Taxonomy" id="1033008"/>
    <lineage>
        <taxon>Eukaryota</taxon>
        <taxon>Fungi</taxon>
        <taxon>Dikarya</taxon>
        <taxon>Basidiomycota</taxon>
        <taxon>Agaricomycotina</taxon>
        <taxon>Agaricomycetes</taxon>
        <taxon>Agaricomycetidae</taxon>
        <taxon>Agaricales</taxon>
        <taxon>Marasmiineae</taxon>
        <taxon>Mycenaceae</taxon>
        <taxon>Mycena</taxon>
    </lineage>
</organism>
<sequence>MSTLPTELDDLIVDHLRDNKHALIACALVNKSWLLSSRHRLFEKVILVDDNSKTFLELAASPLATFLSCIRSLIDMHSKFFADLLPRLPIFPSLKDLHLHYIDVNGVSEIALTQLGAVFPHVTELNVSNTVRFCRLHDLFIIVARFLQLRRLSIKCSFLQEDVDAISHHPPVPPALEVVRVHSKPGSDDPFPHIAAWLGAAQGPSAIRALELGLLKRQSLPSVGNLVRMLGPDLHALSLNLMYQITTADIETHLDLSRNINLQDLTVHVGLRRLHSPSAHPHATWALLAAPQLSQIKSLTIVLQIDLIHAVDIFDWARLNTMLGSAPHFSALQRLRFLVHCPSDHVAGAIIAQVPMWAEKGIVEVQVTRSGKGFTL</sequence>
<dbReference type="EMBL" id="JARIHO010000006">
    <property type="protein sequence ID" value="KAJ7359097.1"/>
    <property type="molecule type" value="Genomic_DNA"/>
</dbReference>
<gene>
    <name evidence="1" type="ORF">DFH08DRAFT_403306</name>
</gene>
<proteinExistence type="predicted"/>
<keyword evidence="2" id="KW-1185">Reference proteome</keyword>